<dbReference type="RefSeq" id="WP_073478161.1">
    <property type="nucleotide sequence ID" value="NZ_FQZU01000034.1"/>
</dbReference>
<feature type="compositionally biased region" description="Basic and acidic residues" evidence="8">
    <location>
        <begin position="155"/>
        <end position="170"/>
    </location>
</feature>
<dbReference type="SMART" id="SM00388">
    <property type="entry name" value="HisKA"/>
    <property type="match status" value="1"/>
</dbReference>
<dbReference type="InterPro" id="IPR036890">
    <property type="entry name" value="HATPase_C_sf"/>
</dbReference>
<dbReference type="Gene3D" id="1.10.287.130">
    <property type="match status" value="1"/>
</dbReference>
<feature type="region of interest" description="Disordered" evidence="8">
    <location>
        <begin position="142"/>
        <end position="170"/>
    </location>
</feature>
<dbReference type="InterPro" id="IPR004358">
    <property type="entry name" value="Sig_transdc_His_kin-like_C"/>
</dbReference>
<keyword evidence="5 11" id="KW-0418">Kinase</keyword>
<dbReference type="InterPro" id="IPR050736">
    <property type="entry name" value="Sensor_HK_Regulatory"/>
</dbReference>
<dbReference type="Pfam" id="PF02518">
    <property type="entry name" value="HATPase_c"/>
    <property type="match status" value="1"/>
</dbReference>
<dbReference type="SUPFAM" id="SSF55874">
    <property type="entry name" value="ATPase domain of HSP90 chaperone/DNA topoisomerase II/histidine kinase"/>
    <property type="match status" value="1"/>
</dbReference>
<keyword evidence="7 9" id="KW-0472">Membrane</keyword>
<feature type="compositionally biased region" description="Basic and acidic residues" evidence="8">
    <location>
        <begin position="252"/>
        <end position="266"/>
    </location>
</feature>
<dbReference type="Proteomes" id="UP000183994">
    <property type="component" value="Unassembled WGS sequence"/>
</dbReference>
<sequence>MNINRLRIIIILFCLALAAPSAYFIRHARMGMEQEERGALQFFADTILDYMEEDLARLVEREEGRAVDDYAASAGGGLSMDSVEGFIVGYLQNNPDGSFTTPYGDDPVLVRQLQSANGAFNKLRMERREVEDAESLTFMTQAGDADQPPAPAPEPEAKPQISEEKTLQEKQEIAQVKKSFVERYLDPLISRQSKEQLGQKGRRVEEISIEQASNMSNKEMPSRDVSAIQLKDEGSDSAVVYEDTALAVYKPGTDDLKPEPSEERSWSKPKPKSSVSHTFSAPGASALAESMDPAPKNELGRQSFLREDRFGLPASREAAQKKLKLTTDAQDKGKLRVEVDPLQSMVLDHERILLFRRIVLDNRVYNQGMLIDTSAFLGYLNEVYFARQPMARYSTLTLSVMDRGVETNTVTTGKTLPHLVYRAERVFPRPFSFLVAAIECHDLPKSAGRRTLNIMQGVFWFVVLAGLFAIYRSAAAVMDYSRRRSQFVSSVTHELKTPLTNIRMYVEMLEMGIAKDTEREQEYLQVLGSESSRLSRLITNVLQFARLENKKSVLELQEGDLSEVLAEVRQVMGERLRSEGFVLEADKAAHRPFQYDREAMVQILVNLVENSVKFGKDAQDKEVSITLEQEPGRTKVKVSDKGPGIPKKALKKVFKDFFRVDNSLTRTTRGTGIGLALVRRFTESMGGRVTAENNPGPGCTITLHLPS</sequence>
<protein>
    <recommendedName>
        <fullName evidence="2">histidine kinase</fullName>
        <ecNumber evidence="2">2.7.13.3</ecNumber>
    </recommendedName>
</protein>
<gene>
    <name evidence="11" type="ORF">SAMN02745216_04138</name>
</gene>
<keyword evidence="3" id="KW-0597">Phosphoprotein</keyword>
<evidence type="ECO:0000256" key="4">
    <source>
        <dbReference type="ARBA" id="ARBA00022679"/>
    </source>
</evidence>
<organism evidence="11 12">
    <name type="scientific">Desulfatibacillum alkenivorans DSM 16219</name>
    <dbReference type="NCBI Taxonomy" id="1121393"/>
    <lineage>
        <taxon>Bacteria</taxon>
        <taxon>Pseudomonadati</taxon>
        <taxon>Thermodesulfobacteriota</taxon>
        <taxon>Desulfobacteria</taxon>
        <taxon>Desulfobacterales</taxon>
        <taxon>Desulfatibacillaceae</taxon>
        <taxon>Desulfatibacillum</taxon>
    </lineage>
</organism>
<dbReference type="InterPro" id="IPR005467">
    <property type="entry name" value="His_kinase_dom"/>
</dbReference>
<evidence type="ECO:0000256" key="8">
    <source>
        <dbReference type="SAM" id="MobiDB-lite"/>
    </source>
</evidence>
<dbReference type="PANTHER" id="PTHR43711:SF1">
    <property type="entry name" value="HISTIDINE KINASE 1"/>
    <property type="match status" value="1"/>
</dbReference>
<evidence type="ECO:0000256" key="3">
    <source>
        <dbReference type="ARBA" id="ARBA00022553"/>
    </source>
</evidence>
<dbReference type="SMART" id="SM00387">
    <property type="entry name" value="HATPase_c"/>
    <property type="match status" value="1"/>
</dbReference>
<accession>A0A1M6VKC4</accession>
<dbReference type="GO" id="GO:0000155">
    <property type="term" value="F:phosphorelay sensor kinase activity"/>
    <property type="evidence" value="ECO:0007669"/>
    <property type="project" value="InterPro"/>
</dbReference>
<proteinExistence type="predicted"/>
<dbReference type="OrthoDB" id="9813151at2"/>
<dbReference type="EMBL" id="FQZU01000034">
    <property type="protein sequence ID" value="SHK81805.1"/>
    <property type="molecule type" value="Genomic_DNA"/>
</dbReference>
<evidence type="ECO:0000256" key="9">
    <source>
        <dbReference type="SAM" id="Phobius"/>
    </source>
</evidence>
<dbReference type="PRINTS" id="PR00344">
    <property type="entry name" value="BCTRLSENSOR"/>
</dbReference>
<dbReference type="FunFam" id="3.30.565.10:FF:000006">
    <property type="entry name" value="Sensor histidine kinase WalK"/>
    <property type="match status" value="1"/>
</dbReference>
<keyword evidence="9" id="KW-0812">Transmembrane</keyword>
<keyword evidence="4" id="KW-0808">Transferase</keyword>
<keyword evidence="6" id="KW-0902">Two-component regulatory system</keyword>
<evidence type="ECO:0000256" key="6">
    <source>
        <dbReference type="ARBA" id="ARBA00023012"/>
    </source>
</evidence>
<dbReference type="PROSITE" id="PS50109">
    <property type="entry name" value="HIS_KIN"/>
    <property type="match status" value="1"/>
</dbReference>
<dbReference type="PANTHER" id="PTHR43711">
    <property type="entry name" value="TWO-COMPONENT HISTIDINE KINASE"/>
    <property type="match status" value="1"/>
</dbReference>
<dbReference type="AlphaFoldDB" id="A0A1M6VKC4"/>
<feature type="region of interest" description="Disordered" evidence="8">
    <location>
        <begin position="250"/>
        <end position="279"/>
    </location>
</feature>
<dbReference type="EC" id="2.7.13.3" evidence="2"/>
<evidence type="ECO:0000313" key="11">
    <source>
        <dbReference type="EMBL" id="SHK81805.1"/>
    </source>
</evidence>
<evidence type="ECO:0000256" key="1">
    <source>
        <dbReference type="ARBA" id="ARBA00000085"/>
    </source>
</evidence>
<dbReference type="InterPro" id="IPR003594">
    <property type="entry name" value="HATPase_dom"/>
</dbReference>
<keyword evidence="9" id="KW-1133">Transmembrane helix</keyword>
<dbReference type="InterPro" id="IPR036097">
    <property type="entry name" value="HisK_dim/P_sf"/>
</dbReference>
<keyword evidence="12" id="KW-1185">Reference proteome</keyword>
<dbReference type="InterPro" id="IPR003661">
    <property type="entry name" value="HisK_dim/P_dom"/>
</dbReference>
<evidence type="ECO:0000256" key="7">
    <source>
        <dbReference type="ARBA" id="ARBA00023136"/>
    </source>
</evidence>
<feature type="transmembrane region" description="Helical" evidence="9">
    <location>
        <begin position="454"/>
        <end position="474"/>
    </location>
</feature>
<dbReference type="Gene3D" id="3.30.565.10">
    <property type="entry name" value="Histidine kinase-like ATPase, C-terminal domain"/>
    <property type="match status" value="1"/>
</dbReference>
<reference evidence="12" key="1">
    <citation type="submission" date="2016-11" db="EMBL/GenBank/DDBJ databases">
        <authorList>
            <person name="Varghese N."/>
            <person name="Submissions S."/>
        </authorList>
    </citation>
    <scope>NUCLEOTIDE SEQUENCE [LARGE SCALE GENOMIC DNA]</scope>
    <source>
        <strain evidence="12">DSM 16219</strain>
    </source>
</reference>
<comment type="catalytic activity">
    <reaction evidence="1">
        <text>ATP + protein L-histidine = ADP + protein N-phospho-L-histidine.</text>
        <dbReference type="EC" id="2.7.13.3"/>
    </reaction>
</comment>
<dbReference type="CDD" id="cd00082">
    <property type="entry name" value="HisKA"/>
    <property type="match status" value="1"/>
</dbReference>
<name>A0A1M6VKC4_9BACT</name>
<evidence type="ECO:0000313" key="12">
    <source>
        <dbReference type="Proteomes" id="UP000183994"/>
    </source>
</evidence>
<evidence type="ECO:0000259" key="10">
    <source>
        <dbReference type="PROSITE" id="PS50109"/>
    </source>
</evidence>
<dbReference type="SUPFAM" id="SSF47384">
    <property type="entry name" value="Homodimeric domain of signal transducing histidine kinase"/>
    <property type="match status" value="1"/>
</dbReference>
<dbReference type="STRING" id="1121393.SAMN02745216_04138"/>
<dbReference type="FunFam" id="1.10.287.130:FF:000001">
    <property type="entry name" value="Two-component sensor histidine kinase"/>
    <property type="match status" value="1"/>
</dbReference>
<evidence type="ECO:0000256" key="5">
    <source>
        <dbReference type="ARBA" id="ARBA00022777"/>
    </source>
</evidence>
<feature type="domain" description="Histidine kinase" evidence="10">
    <location>
        <begin position="490"/>
        <end position="707"/>
    </location>
</feature>
<evidence type="ECO:0000256" key="2">
    <source>
        <dbReference type="ARBA" id="ARBA00012438"/>
    </source>
</evidence>
<dbReference type="Pfam" id="PF00512">
    <property type="entry name" value="HisKA"/>
    <property type="match status" value="1"/>
</dbReference>